<protein>
    <submittedName>
        <fullName evidence="1">Uncharacterized protein</fullName>
    </submittedName>
</protein>
<organism evidence="1 2">
    <name type="scientific">Entamoeba invadens IP1</name>
    <dbReference type="NCBI Taxonomy" id="370355"/>
    <lineage>
        <taxon>Eukaryota</taxon>
        <taxon>Amoebozoa</taxon>
        <taxon>Evosea</taxon>
        <taxon>Archamoebae</taxon>
        <taxon>Mastigamoebida</taxon>
        <taxon>Entamoebidae</taxon>
        <taxon>Entamoeba</taxon>
    </lineage>
</organism>
<reference evidence="1 2" key="1">
    <citation type="submission" date="2012-10" db="EMBL/GenBank/DDBJ databases">
        <authorList>
            <person name="Zafar N."/>
            <person name="Inman J."/>
            <person name="Hall N."/>
            <person name="Lorenzi H."/>
            <person name="Caler E."/>
        </authorList>
    </citation>
    <scope>NUCLEOTIDE SEQUENCE [LARGE SCALE GENOMIC DNA]</scope>
    <source>
        <strain evidence="1 2">IP1</strain>
    </source>
</reference>
<dbReference type="VEuPathDB" id="AmoebaDB:EIN_399620"/>
<keyword evidence="2" id="KW-1185">Reference proteome</keyword>
<feature type="non-terminal residue" evidence="1">
    <location>
        <position position="1"/>
    </location>
</feature>
<dbReference type="Proteomes" id="UP000014680">
    <property type="component" value="Unassembled WGS sequence"/>
</dbReference>
<evidence type="ECO:0000313" key="2">
    <source>
        <dbReference type="Proteomes" id="UP000014680"/>
    </source>
</evidence>
<dbReference type="GeneID" id="14890884"/>
<dbReference type="AlphaFoldDB" id="A0A0A1UA71"/>
<name>A0A0A1UA71_ENTIV</name>
<sequence>LWVSIYPISLQNVVEATRQFTSIIQKHLGAEALSKYLN</sequence>
<evidence type="ECO:0000313" key="1">
    <source>
        <dbReference type="EMBL" id="ELP91922.1"/>
    </source>
</evidence>
<dbReference type="KEGG" id="eiv:EIN_399620"/>
<proteinExistence type="predicted"/>
<dbReference type="RefSeq" id="XP_004258693.1">
    <property type="nucleotide sequence ID" value="XM_004258645.1"/>
</dbReference>
<accession>A0A0A1UA71</accession>
<dbReference type="EMBL" id="KB206411">
    <property type="protein sequence ID" value="ELP91922.1"/>
    <property type="molecule type" value="Genomic_DNA"/>
</dbReference>
<gene>
    <name evidence="1" type="ORF">EIN_399620</name>
</gene>